<keyword evidence="2" id="KW-0812">Transmembrane</keyword>
<proteinExistence type="predicted"/>
<keyword evidence="3" id="KW-0732">Signal</keyword>
<comment type="caution">
    <text evidence="4">The sequence shown here is derived from an EMBL/GenBank/DDBJ whole genome shotgun (WGS) entry which is preliminary data.</text>
</comment>
<evidence type="ECO:0000313" key="4">
    <source>
        <dbReference type="EMBL" id="MBS2546346.1"/>
    </source>
</evidence>
<evidence type="ECO:0000313" key="5">
    <source>
        <dbReference type="Proteomes" id="UP000730482"/>
    </source>
</evidence>
<protein>
    <recommendedName>
        <fullName evidence="6">LPXTG-motif cell wall anchor domain protein</fullName>
    </recommendedName>
</protein>
<evidence type="ECO:0000256" key="3">
    <source>
        <dbReference type="SAM" id="SignalP"/>
    </source>
</evidence>
<feature type="compositionally biased region" description="Low complexity" evidence="1">
    <location>
        <begin position="197"/>
        <end position="259"/>
    </location>
</feature>
<evidence type="ECO:0008006" key="6">
    <source>
        <dbReference type="Google" id="ProtNLM"/>
    </source>
</evidence>
<gene>
    <name evidence="4" type="ORF">KGQ19_05650</name>
</gene>
<feature type="chain" id="PRO_5047251796" description="LPXTG-motif cell wall anchor domain protein" evidence="3">
    <location>
        <begin position="39"/>
        <end position="297"/>
    </location>
</feature>
<feature type="region of interest" description="Disordered" evidence="1">
    <location>
        <begin position="188"/>
        <end position="262"/>
    </location>
</feature>
<evidence type="ECO:0000256" key="1">
    <source>
        <dbReference type="SAM" id="MobiDB-lite"/>
    </source>
</evidence>
<evidence type="ECO:0000256" key="2">
    <source>
        <dbReference type="SAM" id="Phobius"/>
    </source>
</evidence>
<dbReference type="Proteomes" id="UP000730482">
    <property type="component" value="Unassembled WGS sequence"/>
</dbReference>
<dbReference type="EMBL" id="JAAFYZ010000012">
    <property type="protein sequence ID" value="MBS2546346.1"/>
    <property type="molecule type" value="Genomic_DNA"/>
</dbReference>
<sequence length="297" mass="28619">MSGHQILIKRATWRATAFGGAVTAAAVSLAVFAPTASAGTVSVGYGSCTSSNTALTPPPPDYTSQVTLTPQGSSFQVGKAITITWHYSTSTAPPPGIPLANVASAKAKIVIGGAASSTISTGSSANFPPAPVATGGTFQIPDMTATFTPTAAGTYTLTPGDNEQDITQFSLVVACKASASGPAATITVAPGSGGGTSSSPSSSSHSSSSTGTSSASGSKSSSGSSGTSSSSTSAAGTEGSSTAGDTGSTPAPTSSSTAGELPHTGFDGRWLFGGAVLAAVLGGTGLYATRRRPGNHG</sequence>
<keyword evidence="5" id="KW-1185">Reference proteome</keyword>
<name>A0ABS5KIX3_9ACTN</name>
<feature type="transmembrane region" description="Helical" evidence="2">
    <location>
        <begin position="270"/>
        <end position="289"/>
    </location>
</feature>
<reference evidence="4 5" key="1">
    <citation type="submission" date="2020-02" db="EMBL/GenBank/DDBJ databases">
        <title>Acidophilic actinobacteria isolated from forest soil.</title>
        <authorList>
            <person name="Golinska P."/>
        </authorList>
    </citation>
    <scope>NUCLEOTIDE SEQUENCE [LARGE SCALE GENOMIC DNA]</scope>
    <source>
        <strain evidence="4 5">NL8</strain>
    </source>
</reference>
<organism evidence="4 5">
    <name type="scientific">Catenulispora pinistramenti</name>
    <dbReference type="NCBI Taxonomy" id="2705254"/>
    <lineage>
        <taxon>Bacteria</taxon>
        <taxon>Bacillati</taxon>
        <taxon>Actinomycetota</taxon>
        <taxon>Actinomycetes</taxon>
        <taxon>Catenulisporales</taxon>
        <taxon>Catenulisporaceae</taxon>
        <taxon>Catenulispora</taxon>
    </lineage>
</organism>
<keyword evidence="2" id="KW-0472">Membrane</keyword>
<accession>A0ABS5KIX3</accession>
<dbReference type="RefSeq" id="WP_212007997.1">
    <property type="nucleotide sequence ID" value="NZ_JAAFYZ010000012.1"/>
</dbReference>
<keyword evidence="2" id="KW-1133">Transmembrane helix</keyword>
<feature type="signal peptide" evidence="3">
    <location>
        <begin position="1"/>
        <end position="38"/>
    </location>
</feature>